<evidence type="ECO:0000256" key="1">
    <source>
        <dbReference type="ARBA" id="ARBA00022741"/>
    </source>
</evidence>
<dbReference type="PANTHER" id="PTHR43158">
    <property type="entry name" value="SKFA PEPTIDE EXPORT ATP-BINDING PROTEIN SKFE"/>
    <property type="match status" value="1"/>
</dbReference>
<dbReference type="GO" id="GO:0005524">
    <property type="term" value="F:ATP binding"/>
    <property type="evidence" value="ECO:0007669"/>
    <property type="project" value="UniProtKB-KW"/>
</dbReference>
<dbReference type="STRING" id="237682.SAMN05421676_1014"/>
<dbReference type="InterPro" id="IPR003439">
    <property type="entry name" value="ABC_transporter-like_ATP-bd"/>
</dbReference>
<evidence type="ECO:0000313" key="5">
    <source>
        <dbReference type="Proteomes" id="UP000199095"/>
    </source>
</evidence>
<dbReference type="PROSITE" id="PS50893">
    <property type="entry name" value="ABC_TRANSPORTER_2"/>
    <property type="match status" value="1"/>
</dbReference>
<evidence type="ECO:0000256" key="2">
    <source>
        <dbReference type="ARBA" id="ARBA00022840"/>
    </source>
</evidence>
<dbReference type="OrthoDB" id="9804819at2"/>
<organism evidence="4 5">
    <name type="scientific">Salinibacillus kushneri</name>
    <dbReference type="NCBI Taxonomy" id="237682"/>
    <lineage>
        <taxon>Bacteria</taxon>
        <taxon>Bacillati</taxon>
        <taxon>Bacillota</taxon>
        <taxon>Bacilli</taxon>
        <taxon>Bacillales</taxon>
        <taxon>Bacillaceae</taxon>
        <taxon>Salinibacillus</taxon>
    </lineage>
</organism>
<feature type="domain" description="ABC transporter" evidence="3">
    <location>
        <begin position="2"/>
        <end position="225"/>
    </location>
</feature>
<protein>
    <submittedName>
        <fullName evidence="4">ABC-2 type transport system ATP-binding protein</fullName>
    </submittedName>
</protein>
<dbReference type="Proteomes" id="UP000199095">
    <property type="component" value="Unassembled WGS sequence"/>
</dbReference>
<evidence type="ECO:0000313" key="4">
    <source>
        <dbReference type="EMBL" id="SES63263.1"/>
    </source>
</evidence>
<dbReference type="Gene3D" id="3.40.50.300">
    <property type="entry name" value="P-loop containing nucleotide triphosphate hydrolases"/>
    <property type="match status" value="1"/>
</dbReference>
<dbReference type="InterPro" id="IPR003593">
    <property type="entry name" value="AAA+_ATPase"/>
</dbReference>
<dbReference type="Pfam" id="PF00005">
    <property type="entry name" value="ABC_tran"/>
    <property type="match status" value="1"/>
</dbReference>
<keyword evidence="1" id="KW-0547">Nucleotide-binding</keyword>
<gene>
    <name evidence="4" type="ORF">SAMN05421676_1014</name>
</gene>
<dbReference type="EMBL" id="FOHJ01000001">
    <property type="protein sequence ID" value="SES63263.1"/>
    <property type="molecule type" value="Genomic_DNA"/>
</dbReference>
<proteinExistence type="predicted"/>
<keyword evidence="2 4" id="KW-0067">ATP-binding</keyword>
<name>A0A1H9Y3G2_9BACI</name>
<dbReference type="PANTHER" id="PTHR43158:SF1">
    <property type="entry name" value="ABC TRANSPORTER, ATP-BINDING PROTEIN"/>
    <property type="match status" value="1"/>
</dbReference>
<accession>A0A1H9Y3G2</accession>
<dbReference type="AlphaFoldDB" id="A0A1H9Y3G2"/>
<sequence>MIKLEEVHKKYWVYPAIKDITLSLEIGRIFGIIGENGSGKSTLLRLMAGLLKPTKGVITINGEVASRQTRKHVAYLSDQDYYFPYFTIEELIQYYHSQFSDFDSIKAKSIIDFLSLEPTAKIGHLSKGNRGRVKMVMTLSRNAPFLILDEPFSGLDPMVRKSILQGLIQFVDLSRQSVILTTHELKEVESVLDVAIVLKEGKLMGRKPVEQIREEQKMSILEWMENLYQEERESMKA</sequence>
<evidence type="ECO:0000259" key="3">
    <source>
        <dbReference type="PROSITE" id="PS50893"/>
    </source>
</evidence>
<reference evidence="5" key="1">
    <citation type="submission" date="2016-10" db="EMBL/GenBank/DDBJ databases">
        <authorList>
            <person name="Varghese N."/>
            <person name="Submissions S."/>
        </authorList>
    </citation>
    <scope>NUCLEOTIDE SEQUENCE [LARGE SCALE GENOMIC DNA]</scope>
    <source>
        <strain evidence="5">CGMCC 1.3566</strain>
    </source>
</reference>
<keyword evidence="5" id="KW-1185">Reference proteome</keyword>
<dbReference type="SMART" id="SM00382">
    <property type="entry name" value="AAA"/>
    <property type="match status" value="1"/>
</dbReference>
<dbReference type="GO" id="GO:0016887">
    <property type="term" value="F:ATP hydrolysis activity"/>
    <property type="evidence" value="ECO:0007669"/>
    <property type="project" value="InterPro"/>
</dbReference>
<dbReference type="InterPro" id="IPR027417">
    <property type="entry name" value="P-loop_NTPase"/>
</dbReference>
<dbReference type="SUPFAM" id="SSF52540">
    <property type="entry name" value="P-loop containing nucleoside triphosphate hydrolases"/>
    <property type="match status" value="1"/>
</dbReference>
<dbReference type="CDD" id="cd03230">
    <property type="entry name" value="ABC_DR_subfamily_A"/>
    <property type="match status" value="1"/>
</dbReference>